<dbReference type="PANTHER" id="PTHR43694">
    <property type="entry name" value="RIBONUCLEASE J"/>
    <property type="match status" value="1"/>
</dbReference>
<evidence type="ECO:0000313" key="11">
    <source>
        <dbReference type="EMBL" id="CUN63068.1"/>
    </source>
</evidence>
<dbReference type="InterPro" id="IPR041636">
    <property type="entry name" value="RNase_J_C"/>
</dbReference>
<dbReference type="PANTHER" id="PTHR43694:SF1">
    <property type="entry name" value="RIBONUCLEASE J"/>
    <property type="match status" value="1"/>
</dbReference>
<evidence type="ECO:0000256" key="5">
    <source>
        <dbReference type="ARBA" id="ARBA00022801"/>
    </source>
</evidence>
<evidence type="ECO:0000259" key="10">
    <source>
        <dbReference type="SMART" id="SM00849"/>
    </source>
</evidence>
<dbReference type="Pfam" id="PF22505">
    <property type="entry name" value="RNase_J_b_CASP"/>
    <property type="match status" value="1"/>
</dbReference>
<evidence type="ECO:0000256" key="6">
    <source>
        <dbReference type="ARBA" id="ARBA00022833"/>
    </source>
</evidence>
<keyword evidence="3" id="KW-0479">Metal-binding</keyword>
<dbReference type="HAMAP" id="MF_01491">
    <property type="entry name" value="RNase_J_bact"/>
    <property type="match status" value="1"/>
</dbReference>
<dbReference type="InterPro" id="IPR055132">
    <property type="entry name" value="RNase_J_b_CASP"/>
</dbReference>
<evidence type="ECO:0000256" key="2">
    <source>
        <dbReference type="ARBA" id="ARBA00022722"/>
    </source>
</evidence>
<evidence type="ECO:0000256" key="3">
    <source>
        <dbReference type="ARBA" id="ARBA00022723"/>
    </source>
</evidence>
<reference evidence="11 12" key="1">
    <citation type="submission" date="2015-09" db="EMBL/GenBank/DDBJ databases">
        <authorList>
            <consortium name="Pathogen Informatics"/>
        </authorList>
    </citation>
    <scope>NUCLEOTIDE SEQUENCE [LARGE SCALE GENOMIC DNA]</scope>
    <source>
        <strain evidence="11 12">2789STDY5834858</strain>
    </source>
</reference>
<keyword evidence="9" id="KW-0698">rRNA processing</keyword>
<evidence type="ECO:0000256" key="8">
    <source>
        <dbReference type="ARBA" id="ARBA00022884"/>
    </source>
</evidence>
<dbReference type="InterPro" id="IPR011108">
    <property type="entry name" value="RMMBL"/>
</dbReference>
<keyword evidence="7 9" id="KW-0269">Exonuclease</keyword>
<proteinExistence type="inferred from homology"/>
<keyword evidence="12" id="KW-1185">Reference proteome</keyword>
<dbReference type="InterPro" id="IPR042173">
    <property type="entry name" value="RNase_J_2"/>
</dbReference>
<dbReference type="Gene3D" id="3.10.20.580">
    <property type="match status" value="1"/>
</dbReference>
<keyword evidence="8 9" id="KW-0694">RNA-binding</keyword>
<comment type="subcellular location">
    <subcellularLocation>
        <location evidence="9">Cytoplasm</location>
    </subcellularLocation>
</comment>
<gene>
    <name evidence="11" type="primary">rnjA_2</name>
    <name evidence="9" type="synonym">rnj</name>
    <name evidence="11" type="ORF">ERS852473_00682</name>
</gene>
<feature type="domain" description="Metallo-beta-lactamase" evidence="10">
    <location>
        <begin position="19"/>
        <end position="214"/>
    </location>
</feature>
<dbReference type="Pfam" id="PF07521">
    <property type="entry name" value="RMMBL"/>
    <property type="match status" value="1"/>
</dbReference>
<protein>
    <recommendedName>
        <fullName evidence="9">Ribonuclease J</fullName>
        <shortName evidence="9">RNase J</shortName>
        <ecNumber evidence="9">3.1.-.-</ecNumber>
    </recommendedName>
</protein>
<dbReference type="PIRSF" id="PIRSF004803">
    <property type="entry name" value="RnjA"/>
    <property type="match status" value="1"/>
</dbReference>
<dbReference type="Proteomes" id="UP000095488">
    <property type="component" value="Unassembled WGS sequence"/>
</dbReference>
<dbReference type="Pfam" id="PF17770">
    <property type="entry name" value="RNase_J_C"/>
    <property type="match status" value="1"/>
</dbReference>
<comment type="function">
    <text evidence="9">An RNase that has 5'-3' exonuclease and possibly endonuclease activity. Involved in maturation of rRNA and in some organisms also mRNA maturation and/or decay.</text>
</comment>
<feature type="binding site" evidence="9">
    <location>
        <begin position="363"/>
        <end position="367"/>
    </location>
    <ligand>
        <name>substrate</name>
    </ligand>
</feature>
<evidence type="ECO:0000256" key="7">
    <source>
        <dbReference type="ARBA" id="ARBA00022839"/>
    </source>
</evidence>
<comment type="subunit">
    <text evidence="9">Homodimer, may be a subunit of the RNA degradosome.</text>
</comment>
<name>A0ABM9UNC9_SARVE</name>
<dbReference type="InterPro" id="IPR004613">
    <property type="entry name" value="RNase_J"/>
</dbReference>
<keyword evidence="4 9" id="KW-0255">Endonuclease</keyword>
<dbReference type="Gene3D" id="3.40.50.10710">
    <property type="entry name" value="Metallo-hydrolase/oxidoreductase"/>
    <property type="match status" value="1"/>
</dbReference>
<dbReference type="EC" id="3.1.-.-" evidence="9"/>
<keyword evidence="6" id="KW-0862">Zinc</keyword>
<dbReference type="EMBL" id="CYZR01000002">
    <property type="protein sequence ID" value="CUN63068.1"/>
    <property type="molecule type" value="Genomic_DNA"/>
</dbReference>
<evidence type="ECO:0000256" key="9">
    <source>
        <dbReference type="HAMAP-Rule" id="MF_01491"/>
    </source>
</evidence>
<keyword evidence="5 9" id="KW-0378">Hydrolase</keyword>
<keyword evidence="2 9" id="KW-0540">Nuclease</keyword>
<keyword evidence="1 9" id="KW-0963">Cytoplasm</keyword>
<evidence type="ECO:0000256" key="4">
    <source>
        <dbReference type="ARBA" id="ARBA00022759"/>
    </source>
</evidence>
<comment type="similarity">
    <text evidence="9">Belongs to the metallo-beta-lactamase superfamily. RNA-metabolizing metallo-beta-lactamase-like family. Bacterial RNase J subfamily.</text>
</comment>
<dbReference type="RefSeq" id="WP_055257654.1">
    <property type="nucleotide sequence ID" value="NZ_BCMV01000068.1"/>
</dbReference>
<dbReference type="InterPro" id="IPR036866">
    <property type="entry name" value="RibonucZ/Hydroxyglut_hydro"/>
</dbReference>
<dbReference type="SMART" id="SM00849">
    <property type="entry name" value="Lactamase_B"/>
    <property type="match status" value="1"/>
</dbReference>
<organism evidence="11 12">
    <name type="scientific">Sarcina ventriculi</name>
    <name type="common">Clostridium ventriculi</name>
    <dbReference type="NCBI Taxonomy" id="1267"/>
    <lineage>
        <taxon>Bacteria</taxon>
        <taxon>Bacillati</taxon>
        <taxon>Bacillota</taxon>
        <taxon>Clostridia</taxon>
        <taxon>Eubacteriales</taxon>
        <taxon>Clostridiaceae</taxon>
        <taxon>Sarcina</taxon>
    </lineage>
</organism>
<dbReference type="CDD" id="cd07714">
    <property type="entry name" value="RNaseJ_MBL-fold"/>
    <property type="match status" value="1"/>
</dbReference>
<evidence type="ECO:0000256" key="1">
    <source>
        <dbReference type="ARBA" id="ARBA00022490"/>
    </source>
</evidence>
<sequence>MKNKSSIKVIPLGGLGEIGKNITAIEFEDEIIIIDCGMTFPDSEMYGVDVVIPDITYLINNKEKVKGFFITHGHEDHIGGLPYVLQKINVPVYATKLTIALIKSKLEEHKILDICNLNVVKYDDVIELEKLKVEFIKTNHSIADSASIAIYSPAGIIVHTGDFKVDLTPIDKDVINLAKYAQLGRRGVLLLMADSTNALNKGYTMSESIVGETLNNLFSKASGRIIVATFASNIHRLQQIINSSVKYGRKVAFSGRSMEKISEVAKELGYLNIPDGLLISLEDIGLYKSNQITIVTTGSQGEPMSALTRIANSNHRHITIEKGDTIIISATPIPGNERSVSKVVDELIEKGANVIYKSIEDIHVSGHACQEELKLIHSLLKPRYFVPVHGEDKHLIMHSKIAEEIGVKKENIFILENGNVLTLTRRYSRVTEKVPSGNVLIDGLGIGDVGNIVIKDRKHLSQDGIVNIIIVMDKESKQIISGPDVVTRGFVYIRESGCILNDIKRVSAKTMEKCINHKIYQWSQIKSEIRNEVNSLIYNKTKRNPMIIPIIIES</sequence>
<dbReference type="InterPro" id="IPR030854">
    <property type="entry name" value="RNase_J_bac"/>
</dbReference>
<dbReference type="SUPFAM" id="SSF56281">
    <property type="entry name" value="Metallo-hydrolase/oxidoreductase"/>
    <property type="match status" value="1"/>
</dbReference>
<dbReference type="Pfam" id="PF00753">
    <property type="entry name" value="Lactamase_B"/>
    <property type="match status" value="1"/>
</dbReference>
<comment type="caution">
    <text evidence="11">The sequence shown here is derived from an EMBL/GenBank/DDBJ whole genome shotgun (WGS) entry which is preliminary data.</text>
</comment>
<evidence type="ECO:0000313" key="12">
    <source>
        <dbReference type="Proteomes" id="UP000095488"/>
    </source>
</evidence>
<dbReference type="GO" id="GO:0016787">
    <property type="term" value="F:hydrolase activity"/>
    <property type="evidence" value="ECO:0007669"/>
    <property type="project" value="UniProtKB-KW"/>
</dbReference>
<dbReference type="Gene3D" id="3.60.15.10">
    <property type="entry name" value="Ribonuclease Z/Hydroxyacylglutathione hydrolase-like"/>
    <property type="match status" value="1"/>
</dbReference>
<dbReference type="InterPro" id="IPR001279">
    <property type="entry name" value="Metallo-B-lactamas"/>
</dbReference>
<accession>A0ABM9UNC9</accession>
<dbReference type="NCBIfam" id="TIGR00649">
    <property type="entry name" value="MG423"/>
    <property type="match status" value="1"/>
</dbReference>